<protein>
    <submittedName>
        <fullName evidence="3">Uncharacterized protein</fullName>
    </submittedName>
</protein>
<reference evidence="3 4" key="1">
    <citation type="submission" date="2024-03" db="EMBL/GenBank/DDBJ databases">
        <title>Aureococcus anophagefferens CCMP1851 and Kratosvirus quantuckense: Draft genome of a second virus-susceptible host strain in the model system.</title>
        <authorList>
            <person name="Chase E."/>
            <person name="Truchon A.R."/>
            <person name="Schepens W."/>
            <person name="Wilhelm S.W."/>
        </authorList>
    </citation>
    <scope>NUCLEOTIDE SEQUENCE [LARGE SCALE GENOMIC DNA]</scope>
    <source>
        <strain evidence="3 4">CCMP1851</strain>
    </source>
</reference>
<evidence type="ECO:0000256" key="2">
    <source>
        <dbReference type="SAM" id="Phobius"/>
    </source>
</evidence>
<evidence type="ECO:0000256" key="1">
    <source>
        <dbReference type="SAM" id="MobiDB-lite"/>
    </source>
</evidence>
<feature type="region of interest" description="Disordered" evidence="1">
    <location>
        <begin position="73"/>
        <end position="98"/>
    </location>
</feature>
<proteinExistence type="predicted"/>
<dbReference type="Proteomes" id="UP001363151">
    <property type="component" value="Unassembled WGS sequence"/>
</dbReference>
<evidence type="ECO:0000313" key="3">
    <source>
        <dbReference type="EMBL" id="KAK7241620.1"/>
    </source>
</evidence>
<organism evidence="3 4">
    <name type="scientific">Aureococcus anophagefferens</name>
    <name type="common">Harmful bloom alga</name>
    <dbReference type="NCBI Taxonomy" id="44056"/>
    <lineage>
        <taxon>Eukaryota</taxon>
        <taxon>Sar</taxon>
        <taxon>Stramenopiles</taxon>
        <taxon>Ochrophyta</taxon>
        <taxon>Pelagophyceae</taxon>
        <taxon>Pelagomonadales</taxon>
        <taxon>Pelagomonadaceae</taxon>
        <taxon>Aureococcus</taxon>
    </lineage>
</organism>
<comment type="caution">
    <text evidence="3">The sequence shown here is derived from an EMBL/GenBank/DDBJ whole genome shotgun (WGS) entry which is preliminary data.</text>
</comment>
<sequence>MPRYKIRDATGKTSVISVGETATFDDLVAQCGAGVLKSGRPPAVLACDAPSTTLAADVVPSGSLITVEAGVALPPPSPRPAAPRRSATTTCPSTRSGFGGRRLQADLSQLRDASFEKTTAAKMTTSMPPFLKKLGIEKPEDAVQMLKDKAADLDVSSATAFAEKNLDIVKAKQSAALVDVAAAAACGLLFAGVYGAVVFALGWFVAAPRTAAYDADSDDYTSCIESTLPGAVVGGLIGMLLTLKIFNPLTDVFAVLLLAIFTAGGRGGKLYLDSNKMPAVDDLTNVNVGSLKWPEF</sequence>
<keyword evidence="2" id="KW-0812">Transmembrane</keyword>
<feature type="transmembrane region" description="Helical" evidence="2">
    <location>
        <begin position="180"/>
        <end position="206"/>
    </location>
</feature>
<feature type="transmembrane region" description="Helical" evidence="2">
    <location>
        <begin position="253"/>
        <end position="272"/>
    </location>
</feature>
<name>A0ABR1FZB6_AURAN</name>
<accession>A0ABR1FZB6</accession>
<keyword evidence="4" id="KW-1185">Reference proteome</keyword>
<evidence type="ECO:0000313" key="4">
    <source>
        <dbReference type="Proteomes" id="UP001363151"/>
    </source>
</evidence>
<dbReference type="EMBL" id="JBBJCI010000174">
    <property type="protein sequence ID" value="KAK7241620.1"/>
    <property type="molecule type" value="Genomic_DNA"/>
</dbReference>
<gene>
    <name evidence="3" type="ORF">SO694_00286010</name>
</gene>
<keyword evidence="2" id="KW-0472">Membrane</keyword>
<keyword evidence="2" id="KW-1133">Transmembrane helix</keyword>